<dbReference type="PROSITE" id="PS51257">
    <property type="entry name" value="PROKAR_LIPOPROTEIN"/>
    <property type="match status" value="1"/>
</dbReference>
<reference evidence="4" key="2">
    <citation type="journal article" date="2021" name="PeerJ">
        <title>Extensive microbial diversity within the chicken gut microbiome revealed by metagenomics and culture.</title>
        <authorList>
            <person name="Gilroy R."/>
            <person name="Ravi A."/>
            <person name="Getino M."/>
            <person name="Pursley I."/>
            <person name="Horton D.L."/>
            <person name="Alikhan N.F."/>
            <person name="Baker D."/>
            <person name="Gharbi K."/>
            <person name="Hall N."/>
            <person name="Watson M."/>
            <person name="Adriaenssens E.M."/>
            <person name="Foster-Nyarko E."/>
            <person name="Jarju S."/>
            <person name="Secka A."/>
            <person name="Antonio M."/>
            <person name="Oren A."/>
            <person name="Chaudhuri R.R."/>
            <person name="La Ragione R."/>
            <person name="Hildebrand F."/>
            <person name="Pallen M.J."/>
        </authorList>
    </citation>
    <scope>NUCLEOTIDE SEQUENCE</scope>
    <source>
        <strain evidence="4">ChiW16-3235</strain>
    </source>
</reference>
<dbReference type="InterPro" id="IPR042185">
    <property type="entry name" value="Serpin_sf_2"/>
</dbReference>
<comment type="similarity">
    <text evidence="1">Belongs to the serpin family.</text>
</comment>
<name>A0A9D1E5A5_9FIRM</name>
<feature type="domain" description="Serpin" evidence="3">
    <location>
        <begin position="62"/>
        <end position="436"/>
    </location>
</feature>
<comment type="caution">
    <text evidence="4">The sequence shown here is derived from an EMBL/GenBank/DDBJ whole genome shotgun (WGS) entry which is preliminary data.</text>
</comment>
<reference evidence="4" key="1">
    <citation type="submission" date="2020-10" db="EMBL/GenBank/DDBJ databases">
        <authorList>
            <person name="Gilroy R."/>
        </authorList>
    </citation>
    <scope>NUCLEOTIDE SEQUENCE</scope>
    <source>
        <strain evidence="4">ChiW16-3235</strain>
    </source>
</reference>
<evidence type="ECO:0000313" key="5">
    <source>
        <dbReference type="Proteomes" id="UP000823913"/>
    </source>
</evidence>
<dbReference type="InterPro" id="IPR042178">
    <property type="entry name" value="Serpin_sf_1"/>
</dbReference>
<keyword evidence="2" id="KW-0732">Signal</keyword>
<dbReference type="InterPro" id="IPR000215">
    <property type="entry name" value="Serpin_fam"/>
</dbReference>
<dbReference type="EMBL" id="DVHK01000030">
    <property type="protein sequence ID" value="HIR66663.1"/>
    <property type="molecule type" value="Genomic_DNA"/>
</dbReference>
<dbReference type="GO" id="GO:0004867">
    <property type="term" value="F:serine-type endopeptidase inhibitor activity"/>
    <property type="evidence" value="ECO:0007669"/>
    <property type="project" value="InterPro"/>
</dbReference>
<dbReference type="AlphaFoldDB" id="A0A9D1E5A5"/>
<gene>
    <name evidence="4" type="ORF">IAB94_01300</name>
</gene>
<feature type="signal peptide" evidence="2">
    <location>
        <begin position="1"/>
        <end position="32"/>
    </location>
</feature>
<dbReference type="InterPro" id="IPR036186">
    <property type="entry name" value="Serpin_sf"/>
</dbReference>
<protein>
    <recommendedName>
        <fullName evidence="3">Serpin domain-containing protein</fullName>
    </recommendedName>
</protein>
<feature type="chain" id="PRO_5039017927" description="Serpin domain-containing protein" evidence="2">
    <location>
        <begin position="33"/>
        <end position="436"/>
    </location>
</feature>
<dbReference type="SMART" id="SM00093">
    <property type="entry name" value="SERPIN"/>
    <property type="match status" value="1"/>
</dbReference>
<dbReference type="Gene3D" id="2.30.39.10">
    <property type="entry name" value="Alpha-1-antitrypsin, domain 1"/>
    <property type="match status" value="1"/>
</dbReference>
<evidence type="ECO:0000256" key="2">
    <source>
        <dbReference type="SAM" id="SignalP"/>
    </source>
</evidence>
<evidence type="ECO:0000256" key="1">
    <source>
        <dbReference type="RuleBase" id="RU000411"/>
    </source>
</evidence>
<accession>A0A9D1E5A5</accession>
<dbReference type="Gene3D" id="3.30.497.10">
    <property type="entry name" value="Antithrombin, subunit I, domain 2"/>
    <property type="match status" value="1"/>
</dbReference>
<dbReference type="PANTHER" id="PTHR11461">
    <property type="entry name" value="SERINE PROTEASE INHIBITOR, SERPIN"/>
    <property type="match status" value="1"/>
</dbReference>
<dbReference type="SUPFAM" id="SSF56574">
    <property type="entry name" value="Serpins"/>
    <property type="match status" value="1"/>
</dbReference>
<dbReference type="Proteomes" id="UP000823913">
    <property type="component" value="Unassembled WGS sequence"/>
</dbReference>
<sequence length="436" mass="48202">MKKFLKPLCVLMSAAVGCALICSCAASGNLIAAPGQHSPVTYEDRQQQSYKSILQSANAFAADFTEALYSDYESDGNLAISPVSVYMALALSARTAAGETREQILSALNVTYEQLQTDFSYLYRSLNYSQEGTTLSTTNSVWMQEGVEYIEECITDLAEKYFCYSYSTDFAGDTRTANEAIRNFIKERTNGLIDQDFQLPAETCFALINTLYLKDGWYEGGDELPLTDSQYDFTQTDGAVLSRQLMRGKYNLGRVQRGEHFSTFYTRTNGGFKLHFVLPDQGYAVRDVFNADAINFVSGITDYGGYDEAANVNHKTRCLFPQFEAEYDGDVIQTLNDNFGITDLFSEARCDLSSLIPGGATSAGERIVCQRIQHVAKLKVDRKGIEGAAVTVVVNAPTSAEPIEEVLYDMVIDRAFGYVLTDPYGTILFTGVVNNI</sequence>
<organism evidence="4 5">
    <name type="scientific">Candidatus Coproplasma avicola</name>
    <dbReference type="NCBI Taxonomy" id="2840744"/>
    <lineage>
        <taxon>Bacteria</taxon>
        <taxon>Bacillati</taxon>
        <taxon>Bacillota</taxon>
        <taxon>Clostridia</taxon>
        <taxon>Eubacteriales</taxon>
        <taxon>Candidatus Coproplasma</taxon>
    </lineage>
</organism>
<evidence type="ECO:0000259" key="3">
    <source>
        <dbReference type="SMART" id="SM00093"/>
    </source>
</evidence>
<dbReference type="GO" id="GO:0005615">
    <property type="term" value="C:extracellular space"/>
    <property type="evidence" value="ECO:0007669"/>
    <property type="project" value="InterPro"/>
</dbReference>
<dbReference type="PANTHER" id="PTHR11461:SF211">
    <property type="entry name" value="GH10112P-RELATED"/>
    <property type="match status" value="1"/>
</dbReference>
<dbReference type="Pfam" id="PF00079">
    <property type="entry name" value="Serpin"/>
    <property type="match status" value="1"/>
</dbReference>
<proteinExistence type="inferred from homology"/>
<dbReference type="InterPro" id="IPR023796">
    <property type="entry name" value="Serpin_dom"/>
</dbReference>
<evidence type="ECO:0000313" key="4">
    <source>
        <dbReference type="EMBL" id="HIR66663.1"/>
    </source>
</evidence>